<dbReference type="AlphaFoldDB" id="A0A2P8IC03"/>
<dbReference type="RefSeq" id="WP_146173834.1">
    <property type="nucleotide sequence ID" value="NZ_PYAX01000004.1"/>
</dbReference>
<comment type="caution">
    <text evidence="1">The sequence shown here is derived from an EMBL/GenBank/DDBJ whole genome shotgun (WGS) entry which is preliminary data.</text>
</comment>
<evidence type="ECO:0000313" key="2">
    <source>
        <dbReference type="Proteomes" id="UP000241118"/>
    </source>
</evidence>
<name>A0A2P8IC03_SACCR</name>
<evidence type="ECO:0000313" key="1">
    <source>
        <dbReference type="EMBL" id="PSL55998.1"/>
    </source>
</evidence>
<proteinExistence type="predicted"/>
<dbReference type="OrthoDB" id="2661796at2"/>
<protein>
    <submittedName>
        <fullName evidence="1">Uncharacterized protein</fullName>
    </submittedName>
</protein>
<sequence length="213" mass="22921">MSTRYTLDVRNDSTQFQDLCVYQHAVDLGVPNALSLAWLTAPAWPDTTVTFEWDLDYCFVWSAAGSLRPGVRFEARETWPADPEGLTENQVLFDYADGAYRFVPGKATGDPQLGSLYLDVLPSVPAGGAAVGIGLSHAAVFAATAQPDETLVFTPEPNYWLTAGAYAAGEVLDVEQIDDVVQLQYGGTSHLTAVLNADNTWTITTGKQATTPA</sequence>
<reference evidence="1 2" key="1">
    <citation type="submission" date="2018-03" db="EMBL/GenBank/DDBJ databases">
        <title>Genomic Encyclopedia of Type Strains, Phase III (KMG-III): the genomes of soil and plant-associated and newly described type strains.</title>
        <authorList>
            <person name="Whitman W."/>
        </authorList>
    </citation>
    <scope>NUCLEOTIDE SEQUENCE [LARGE SCALE GENOMIC DNA]</scope>
    <source>
        <strain evidence="1 2">CGMCC 4.7097</strain>
    </source>
</reference>
<dbReference type="Proteomes" id="UP000241118">
    <property type="component" value="Unassembled WGS sequence"/>
</dbReference>
<gene>
    <name evidence="1" type="ORF">B0I31_104289</name>
</gene>
<dbReference type="EMBL" id="PYAX01000004">
    <property type="protein sequence ID" value="PSL55998.1"/>
    <property type="molecule type" value="Genomic_DNA"/>
</dbReference>
<keyword evidence="2" id="KW-1185">Reference proteome</keyword>
<accession>A0A2P8IC03</accession>
<organism evidence="1 2">
    <name type="scientific">Saccharothrix carnea</name>
    <dbReference type="NCBI Taxonomy" id="1280637"/>
    <lineage>
        <taxon>Bacteria</taxon>
        <taxon>Bacillati</taxon>
        <taxon>Actinomycetota</taxon>
        <taxon>Actinomycetes</taxon>
        <taxon>Pseudonocardiales</taxon>
        <taxon>Pseudonocardiaceae</taxon>
        <taxon>Saccharothrix</taxon>
    </lineage>
</organism>